<evidence type="ECO:0000313" key="1">
    <source>
        <dbReference type="EMBL" id="TXG61632.1"/>
    </source>
</evidence>
<dbReference type="InterPro" id="IPR044807">
    <property type="entry name" value="DRIP1-like"/>
</dbReference>
<dbReference type="PANTHER" id="PTHR46293:SF9">
    <property type="entry name" value="E3 UBIQUITIN PROTEIN LIGASE DRIP1-LIKE"/>
    <property type="match status" value="1"/>
</dbReference>
<sequence length="91" mass="10243">MANDYVKVRKRLLLDCLTCPLCKNPYKEATTICVCLHTSLNANVPQSLRKILVFCLAVCKECICENLEEGKNNCCPVCDAYLGSFPEQLLR</sequence>
<reference evidence="2" key="1">
    <citation type="journal article" date="2019" name="Gigascience">
        <title>De novo genome assembly of the endangered Acer yangbiense, a plant species with extremely small populations endemic to Yunnan Province, China.</title>
        <authorList>
            <person name="Yang J."/>
            <person name="Wariss H.M."/>
            <person name="Tao L."/>
            <person name="Zhang R."/>
            <person name="Yun Q."/>
            <person name="Hollingsworth P."/>
            <person name="Dao Z."/>
            <person name="Luo G."/>
            <person name="Guo H."/>
            <person name="Ma Y."/>
            <person name="Sun W."/>
        </authorList>
    </citation>
    <scope>NUCLEOTIDE SEQUENCE [LARGE SCALE GENOMIC DNA]</scope>
    <source>
        <strain evidence="2">cv. Malutang</strain>
    </source>
</reference>
<proteinExistence type="predicted"/>
<dbReference type="OrthoDB" id="1305878at2759"/>
<protein>
    <recommendedName>
        <fullName evidence="3">RING-type domain-containing protein</fullName>
    </recommendedName>
</protein>
<dbReference type="AlphaFoldDB" id="A0A5C7HZS1"/>
<gene>
    <name evidence="1" type="ORF">EZV62_012995</name>
</gene>
<comment type="caution">
    <text evidence="1">The sequence shown here is derived from an EMBL/GenBank/DDBJ whole genome shotgun (WGS) entry which is preliminary data.</text>
</comment>
<dbReference type="GO" id="GO:0004842">
    <property type="term" value="F:ubiquitin-protein transferase activity"/>
    <property type="evidence" value="ECO:0007669"/>
    <property type="project" value="InterPro"/>
</dbReference>
<dbReference type="PANTHER" id="PTHR46293">
    <property type="entry name" value="E3 UBIQUITIN PROTEIN LIGASE DRIP1"/>
    <property type="match status" value="1"/>
</dbReference>
<keyword evidence="2" id="KW-1185">Reference proteome</keyword>
<dbReference type="Proteomes" id="UP000323000">
    <property type="component" value="Chromosome 5"/>
</dbReference>
<accession>A0A5C7HZS1</accession>
<dbReference type="EMBL" id="VAHF01000005">
    <property type="protein sequence ID" value="TXG61632.1"/>
    <property type="molecule type" value="Genomic_DNA"/>
</dbReference>
<dbReference type="Gene3D" id="3.30.40.10">
    <property type="entry name" value="Zinc/RING finger domain, C3HC4 (zinc finger)"/>
    <property type="match status" value="1"/>
</dbReference>
<name>A0A5C7HZS1_9ROSI</name>
<organism evidence="1 2">
    <name type="scientific">Acer yangbiense</name>
    <dbReference type="NCBI Taxonomy" id="1000413"/>
    <lineage>
        <taxon>Eukaryota</taxon>
        <taxon>Viridiplantae</taxon>
        <taxon>Streptophyta</taxon>
        <taxon>Embryophyta</taxon>
        <taxon>Tracheophyta</taxon>
        <taxon>Spermatophyta</taxon>
        <taxon>Magnoliopsida</taxon>
        <taxon>eudicotyledons</taxon>
        <taxon>Gunneridae</taxon>
        <taxon>Pentapetalae</taxon>
        <taxon>rosids</taxon>
        <taxon>malvids</taxon>
        <taxon>Sapindales</taxon>
        <taxon>Sapindaceae</taxon>
        <taxon>Hippocastanoideae</taxon>
        <taxon>Acereae</taxon>
        <taxon>Acer</taxon>
    </lineage>
</organism>
<evidence type="ECO:0000313" key="2">
    <source>
        <dbReference type="Proteomes" id="UP000323000"/>
    </source>
</evidence>
<evidence type="ECO:0008006" key="3">
    <source>
        <dbReference type="Google" id="ProtNLM"/>
    </source>
</evidence>
<dbReference type="InterPro" id="IPR013083">
    <property type="entry name" value="Znf_RING/FYVE/PHD"/>
</dbReference>